<evidence type="ECO:0000313" key="2">
    <source>
        <dbReference type="WBParaSite" id="L893_g18706.t1"/>
    </source>
</evidence>
<reference evidence="2" key="1">
    <citation type="submission" date="2016-11" db="UniProtKB">
        <authorList>
            <consortium name="WormBaseParasite"/>
        </authorList>
    </citation>
    <scope>IDENTIFICATION</scope>
</reference>
<name>A0A1I7YRD2_9BILA</name>
<organism evidence="1 2">
    <name type="scientific">Steinernema glaseri</name>
    <dbReference type="NCBI Taxonomy" id="37863"/>
    <lineage>
        <taxon>Eukaryota</taxon>
        <taxon>Metazoa</taxon>
        <taxon>Ecdysozoa</taxon>
        <taxon>Nematoda</taxon>
        <taxon>Chromadorea</taxon>
        <taxon>Rhabditida</taxon>
        <taxon>Tylenchina</taxon>
        <taxon>Panagrolaimomorpha</taxon>
        <taxon>Strongyloidoidea</taxon>
        <taxon>Steinernematidae</taxon>
        <taxon>Steinernema</taxon>
    </lineage>
</organism>
<accession>A0A1I7YRD2</accession>
<keyword evidence="1" id="KW-1185">Reference proteome</keyword>
<sequence>MDTVPWIFVESVCLCLLDRRSRTRSTKLSVWGKICTATRKKIHTLRVLLDGERKKIYAAAEPIRNSFSFLDHSNALDSVDLKFVTNFRIEACTYHFSKTYLNTWKEITLDDLQRLVHFITPVRNERHPLSCNGQSLNTLLLCSGDSWINENLLSMQLPVGSVVLLGVEANEFFETAGSFYHVCHAERTLKQSAIDAIIEKFVPIDGGSFDVNQKLSDKQLKKLFEKCATANKRVSVSFIPEDIWANKTVTIWAKPKDYTKILDSTGPIDYDKYYSEREVIQPEREVRFVNEDKEKLKLQVRLYEGTHRYASTIEWMWLKASLKKLELPSS</sequence>
<dbReference type="Proteomes" id="UP000095287">
    <property type="component" value="Unplaced"/>
</dbReference>
<protein>
    <submittedName>
        <fullName evidence="2">SAWADEE domain-containing protein</fullName>
    </submittedName>
</protein>
<evidence type="ECO:0000313" key="1">
    <source>
        <dbReference type="Proteomes" id="UP000095287"/>
    </source>
</evidence>
<dbReference type="WBParaSite" id="L893_g18706.t1">
    <property type="protein sequence ID" value="L893_g18706.t1"/>
    <property type="gene ID" value="L893_g18706"/>
</dbReference>
<proteinExistence type="predicted"/>
<dbReference type="AlphaFoldDB" id="A0A1I7YRD2"/>